<protein>
    <recommendedName>
        <fullName evidence="3">Peptidase S1 domain-containing protein</fullName>
    </recommendedName>
</protein>
<evidence type="ECO:0000313" key="2">
    <source>
        <dbReference type="Proteomes" id="UP000193781"/>
    </source>
</evidence>
<dbReference type="Gene3D" id="2.40.10.10">
    <property type="entry name" value="Trypsin-like serine proteases"/>
    <property type="match status" value="2"/>
</dbReference>
<sequence length="221" mass="23249">MTAAAAIAGPGIAAPPSAAASVDLAVGMPIQIGKHRCSLGFFGYNRRGDRLAVTAGHCSDSVDQYVTSESGTKIGEVVSRLPDNEDGHGRLTGSRGYTLFLVYKRLSLQRFFTDTSRSVAVGDSVSKFGERTGKTRGHITEVSAAARPDLALISSDMVQISGDSGCPWYTSGPTLIGIASSGDEADRGATAGSQAQPLGAVIDLIRTKPTVWREDFKVWIE</sequence>
<dbReference type="SUPFAM" id="SSF50494">
    <property type="entry name" value="Trypsin-like serine proteases"/>
    <property type="match status" value="1"/>
</dbReference>
<reference evidence="1 2" key="1">
    <citation type="submission" date="2016-01" db="EMBL/GenBank/DDBJ databases">
        <title>The new phylogeny of the genus Mycobacterium.</title>
        <authorList>
            <person name="Tarcisio F."/>
            <person name="Conor M."/>
            <person name="Antonella G."/>
            <person name="Elisabetta G."/>
            <person name="Giulia F.S."/>
            <person name="Sara T."/>
            <person name="Anna F."/>
            <person name="Clotilde B."/>
            <person name="Roberto B."/>
            <person name="Veronica D.S."/>
            <person name="Fabio R."/>
            <person name="Monica P."/>
            <person name="Olivier J."/>
            <person name="Enrico T."/>
            <person name="Nicola S."/>
        </authorList>
    </citation>
    <scope>NUCLEOTIDE SEQUENCE [LARGE SCALE GENOMIC DNA]</scope>
    <source>
        <strain evidence="1 2">DSM 44803</strain>
    </source>
</reference>
<keyword evidence="2" id="KW-1185">Reference proteome</keyword>
<accession>A0A1X1ZZ73</accession>
<dbReference type="EMBL" id="LQPH01000032">
    <property type="protein sequence ID" value="ORW32701.1"/>
    <property type="molecule type" value="Genomic_DNA"/>
</dbReference>
<comment type="caution">
    <text evidence="1">The sequence shown here is derived from an EMBL/GenBank/DDBJ whole genome shotgun (WGS) entry which is preliminary data.</text>
</comment>
<dbReference type="OrthoDB" id="4380551at2"/>
<dbReference type="Proteomes" id="UP000193781">
    <property type="component" value="Unassembled WGS sequence"/>
</dbReference>
<dbReference type="InterPro" id="IPR043504">
    <property type="entry name" value="Peptidase_S1_PA_chymotrypsin"/>
</dbReference>
<proteinExistence type="predicted"/>
<dbReference type="InterPro" id="IPR009003">
    <property type="entry name" value="Peptidase_S1_PA"/>
</dbReference>
<evidence type="ECO:0008006" key="3">
    <source>
        <dbReference type="Google" id="ProtNLM"/>
    </source>
</evidence>
<organism evidence="1 2">
    <name type="scientific">Mycobacterium nebraskense</name>
    <dbReference type="NCBI Taxonomy" id="244292"/>
    <lineage>
        <taxon>Bacteria</taxon>
        <taxon>Bacillati</taxon>
        <taxon>Actinomycetota</taxon>
        <taxon>Actinomycetes</taxon>
        <taxon>Mycobacteriales</taxon>
        <taxon>Mycobacteriaceae</taxon>
        <taxon>Mycobacterium</taxon>
    </lineage>
</organism>
<evidence type="ECO:0000313" key="1">
    <source>
        <dbReference type="EMBL" id="ORW32701.1"/>
    </source>
</evidence>
<name>A0A1X1ZZ73_9MYCO</name>
<gene>
    <name evidence="1" type="ORF">AWC17_25160</name>
</gene>
<dbReference type="AlphaFoldDB" id="A0A1X1ZZ73"/>